<feature type="binding site" evidence="12">
    <location>
        <position position="314"/>
    </location>
    <ligand>
        <name>K(+)</name>
        <dbReference type="ChEBI" id="CHEBI:29103"/>
    </ligand>
</feature>
<evidence type="ECO:0000256" key="7">
    <source>
        <dbReference type="ARBA" id="ARBA00022692"/>
    </source>
</evidence>
<feature type="binding site" evidence="12">
    <location>
        <position position="110"/>
    </location>
    <ligand>
        <name>K(+)</name>
        <dbReference type="ChEBI" id="CHEBI:29103"/>
    </ligand>
</feature>
<accession>A0A1Q6R2M1</accession>
<feature type="transmembrane region" description="Helical" evidence="13">
    <location>
        <begin position="9"/>
        <end position="30"/>
    </location>
</feature>
<dbReference type="Pfam" id="PF02386">
    <property type="entry name" value="TrkH"/>
    <property type="match status" value="2"/>
</dbReference>
<evidence type="ECO:0000256" key="11">
    <source>
        <dbReference type="ARBA" id="ARBA00023136"/>
    </source>
</evidence>
<feature type="transmembrane region" description="Helical" evidence="13">
    <location>
        <begin position="70"/>
        <end position="92"/>
    </location>
</feature>
<dbReference type="GO" id="GO:0046872">
    <property type="term" value="F:metal ion binding"/>
    <property type="evidence" value="ECO:0007669"/>
    <property type="project" value="UniProtKB-KW"/>
</dbReference>
<feature type="transmembrane region" description="Helical" evidence="13">
    <location>
        <begin position="422"/>
        <end position="439"/>
    </location>
</feature>
<evidence type="ECO:0000256" key="3">
    <source>
        <dbReference type="ARBA" id="ARBA00022448"/>
    </source>
</evidence>
<feature type="binding site" evidence="12">
    <location>
        <position position="219"/>
    </location>
    <ligand>
        <name>K(+)</name>
        <dbReference type="ChEBI" id="CHEBI:29103"/>
    </ligand>
</feature>
<evidence type="ECO:0000256" key="5">
    <source>
        <dbReference type="ARBA" id="ARBA00022519"/>
    </source>
</evidence>
<keyword evidence="11 13" id="KW-0472">Membrane</keyword>
<feature type="binding site" evidence="12">
    <location>
        <position position="111"/>
    </location>
    <ligand>
        <name>K(+)</name>
        <dbReference type="ChEBI" id="CHEBI:29103"/>
    </ligand>
</feature>
<proteinExistence type="inferred from homology"/>
<evidence type="ECO:0000256" key="1">
    <source>
        <dbReference type="ARBA" id="ARBA00004429"/>
    </source>
</evidence>
<evidence type="ECO:0000256" key="9">
    <source>
        <dbReference type="ARBA" id="ARBA00022989"/>
    </source>
</evidence>
<keyword evidence="3" id="KW-0813">Transport</keyword>
<evidence type="ECO:0000313" key="15">
    <source>
        <dbReference type="Proteomes" id="UP000186777"/>
    </source>
</evidence>
<dbReference type="RefSeq" id="WP_303680385.1">
    <property type="nucleotide sequence ID" value="NZ_MNTG01000044.1"/>
</dbReference>
<dbReference type="InterPro" id="IPR004772">
    <property type="entry name" value="TrkH"/>
</dbReference>
<dbReference type="GO" id="GO:0015379">
    <property type="term" value="F:potassium:chloride symporter activity"/>
    <property type="evidence" value="ECO:0007669"/>
    <property type="project" value="InterPro"/>
</dbReference>
<feature type="transmembrane region" description="Helical" evidence="13">
    <location>
        <begin position="180"/>
        <end position="201"/>
    </location>
</feature>
<comment type="similarity">
    <text evidence="2">Belongs to the TrkH potassium transport family.</text>
</comment>
<dbReference type="PIRSF" id="PIRSF006247">
    <property type="entry name" value="TrkH"/>
    <property type="match status" value="1"/>
</dbReference>
<reference evidence="14 15" key="1">
    <citation type="journal article" date="2016" name="Nat. Biotechnol.">
        <title>Measurement of bacterial replication rates in microbial communities.</title>
        <authorList>
            <person name="Brown C.T."/>
            <person name="Olm M.R."/>
            <person name="Thomas B.C."/>
            <person name="Banfield J.F."/>
        </authorList>
    </citation>
    <scope>NUCLEOTIDE SEQUENCE [LARGE SCALE GENOMIC DNA]</scope>
    <source>
        <strain evidence="14">46_33</strain>
    </source>
</reference>
<comment type="subcellular location">
    <subcellularLocation>
        <location evidence="1">Cell inner membrane</location>
        <topology evidence="1">Multi-pass membrane protein</topology>
    </subcellularLocation>
</comment>
<feature type="transmembrane region" description="Helical" evidence="13">
    <location>
        <begin position="451"/>
        <end position="474"/>
    </location>
</feature>
<sequence length="485" mass="54051">MDSRLVNRLLAKLTIAFSCVLLVPLIAALFADREHIWIFIFTLITTSTIASLFNLFGSRRPRQRLRVREAIAVVGCGWLLVCMMGALPYLFLTPTDPIAAVFESVSGFSTTGVTTALSFNDFPPSIRVWRCLTHWTGGIGVIMLFIIIMPQMNSGTSYLFNAELPGGTAERTLPKIKESAMMILLIYVILTAVEVALLLLAGLPIFQALNLALATMATGGFSYYHDSLISFRSVYVEIIAIVFMLIASMNFSLYYKIWRGDWASVRQDSEHRYYLLILTTAAALICGNLYFSGYMDFNGALRHSIFQAVSIGSTTGYASDDYNNWPSFSRSVLLMLMFIGGCSGSTAGGIKITRLVILLKAGWAELLRTLHPRIVYSIRMGEREINPIIVGNITRFFFLYILVFIVLTILISLSGIPIMESMGLIAACMSSVGPAFGIVGPTSTYNCLSDWARFISIWAMILGRLEIFTLLVIMRPDFWRDKQNW</sequence>
<feature type="transmembrane region" description="Helical" evidence="13">
    <location>
        <begin position="397"/>
        <end position="416"/>
    </location>
</feature>
<evidence type="ECO:0000256" key="6">
    <source>
        <dbReference type="ARBA" id="ARBA00022538"/>
    </source>
</evidence>
<gene>
    <name evidence="14" type="ORF">BHW43_09655</name>
</gene>
<keyword evidence="8 12" id="KW-0630">Potassium</keyword>
<evidence type="ECO:0000256" key="8">
    <source>
        <dbReference type="ARBA" id="ARBA00022958"/>
    </source>
</evidence>
<keyword evidence="12" id="KW-0479">Metal-binding</keyword>
<comment type="caution">
    <text evidence="14">The sequence shown here is derived from an EMBL/GenBank/DDBJ whole genome shotgun (WGS) entry which is preliminary data.</text>
</comment>
<keyword evidence="5" id="KW-0997">Cell inner membrane</keyword>
<keyword evidence="4" id="KW-1003">Cell membrane</keyword>
<feature type="transmembrane region" description="Helical" evidence="13">
    <location>
        <begin position="131"/>
        <end position="149"/>
    </location>
</feature>
<evidence type="ECO:0000256" key="10">
    <source>
        <dbReference type="ARBA" id="ARBA00023065"/>
    </source>
</evidence>
<dbReference type="AlphaFoldDB" id="A0A1Q6R2M1"/>
<dbReference type="InterPro" id="IPR003445">
    <property type="entry name" value="Cat_transpt"/>
</dbReference>
<dbReference type="STRING" id="626940.BHW43_09655"/>
<keyword evidence="6" id="KW-0633">Potassium transport</keyword>
<dbReference type="GO" id="GO:0005886">
    <property type="term" value="C:plasma membrane"/>
    <property type="evidence" value="ECO:0007669"/>
    <property type="project" value="UniProtKB-SubCell"/>
</dbReference>
<feature type="transmembrane region" description="Helical" evidence="13">
    <location>
        <begin position="273"/>
        <end position="291"/>
    </location>
</feature>
<keyword evidence="9 13" id="KW-1133">Transmembrane helix</keyword>
<dbReference type="PANTHER" id="PTHR32024:SF2">
    <property type="entry name" value="TRK SYSTEM POTASSIUM UPTAKE PROTEIN TRKG-RELATED"/>
    <property type="match status" value="1"/>
</dbReference>
<feature type="binding site" evidence="12">
    <location>
        <position position="315"/>
    </location>
    <ligand>
        <name>K(+)</name>
        <dbReference type="ChEBI" id="CHEBI:29103"/>
    </ligand>
</feature>
<feature type="transmembrane region" description="Helical" evidence="13">
    <location>
        <begin position="36"/>
        <end position="58"/>
    </location>
</feature>
<evidence type="ECO:0000256" key="2">
    <source>
        <dbReference type="ARBA" id="ARBA00009137"/>
    </source>
</evidence>
<evidence type="ECO:0008006" key="16">
    <source>
        <dbReference type="Google" id="ProtNLM"/>
    </source>
</evidence>
<dbReference type="Proteomes" id="UP000186777">
    <property type="component" value="Unassembled WGS sequence"/>
</dbReference>
<keyword evidence="10" id="KW-0406">Ion transport</keyword>
<dbReference type="EMBL" id="MNTG01000044">
    <property type="protein sequence ID" value="OLA36566.1"/>
    <property type="molecule type" value="Genomic_DNA"/>
</dbReference>
<feature type="transmembrane region" description="Helical" evidence="13">
    <location>
        <begin position="231"/>
        <end position="253"/>
    </location>
</feature>
<evidence type="ECO:0000256" key="12">
    <source>
        <dbReference type="PIRSR" id="PIRSR006247-1"/>
    </source>
</evidence>
<evidence type="ECO:0000256" key="13">
    <source>
        <dbReference type="SAM" id="Phobius"/>
    </source>
</evidence>
<name>A0A1Q6R2M1_9FIRM</name>
<protein>
    <recommendedName>
        <fullName evidence="16">Potassium transporter</fullName>
    </recommendedName>
</protein>
<feature type="binding site" evidence="12">
    <location>
        <position position="432"/>
    </location>
    <ligand>
        <name>K(+)</name>
        <dbReference type="ChEBI" id="CHEBI:29103"/>
    </ligand>
</feature>
<organism evidence="14 15">
    <name type="scientific">Phascolarctobacterium succinatutens</name>
    <dbReference type="NCBI Taxonomy" id="626940"/>
    <lineage>
        <taxon>Bacteria</taxon>
        <taxon>Bacillati</taxon>
        <taxon>Bacillota</taxon>
        <taxon>Negativicutes</taxon>
        <taxon>Acidaminococcales</taxon>
        <taxon>Acidaminococcaceae</taxon>
        <taxon>Phascolarctobacterium</taxon>
    </lineage>
</organism>
<evidence type="ECO:0000256" key="4">
    <source>
        <dbReference type="ARBA" id="ARBA00022475"/>
    </source>
</evidence>
<dbReference type="PANTHER" id="PTHR32024">
    <property type="entry name" value="TRK SYSTEM POTASSIUM UPTAKE PROTEIN TRKG-RELATED"/>
    <property type="match status" value="1"/>
</dbReference>
<keyword evidence="7 13" id="KW-0812">Transmembrane</keyword>
<feature type="transmembrane region" description="Helical" evidence="13">
    <location>
        <begin position="332"/>
        <end position="350"/>
    </location>
</feature>
<evidence type="ECO:0000313" key="14">
    <source>
        <dbReference type="EMBL" id="OLA36566.1"/>
    </source>
</evidence>